<accession>A0ABU5VAY3</accession>
<dbReference type="SUPFAM" id="SSF69304">
    <property type="entry name" value="Tricorn protease N-terminal domain"/>
    <property type="match status" value="1"/>
</dbReference>
<name>A0ABU5VAY3_9PSED</name>
<dbReference type="InterPro" id="IPR008727">
    <property type="entry name" value="PAAR_motif"/>
</dbReference>
<dbReference type="Proteomes" id="UP001302573">
    <property type="component" value="Unassembled WGS sequence"/>
</dbReference>
<dbReference type="EMBL" id="JAYFUI010000033">
    <property type="protein sequence ID" value="MEA5669923.1"/>
    <property type="molecule type" value="Genomic_DNA"/>
</dbReference>
<evidence type="ECO:0000313" key="7">
    <source>
        <dbReference type="Proteomes" id="UP001302573"/>
    </source>
</evidence>
<dbReference type="Pfam" id="PF15657">
    <property type="entry name" value="Tox-HNH-EHHH"/>
    <property type="match status" value="1"/>
</dbReference>
<dbReference type="InterPro" id="IPR050708">
    <property type="entry name" value="T6SS_VgrG/RHS"/>
</dbReference>
<dbReference type="PRINTS" id="PR00394">
    <property type="entry name" value="RHSPROTEIN"/>
</dbReference>
<feature type="region of interest" description="Disordered" evidence="2">
    <location>
        <begin position="1417"/>
        <end position="1442"/>
    </location>
</feature>
<dbReference type="InterPro" id="IPR028048">
    <property type="entry name" value="Tox-HNH-EHHH"/>
</dbReference>
<evidence type="ECO:0000259" key="3">
    <source>
        <dbReference type="Pfam" id="PF15657"/>
    </source>
</evidence>
<evidence type="ECO:0000259" key="5">
    <source>
        <dbReference type="Pfam" id="PF25023"/>
    </source>
</evidence>
<feature type="region of interest" description="Disordered" evidence="2">
    <location>
        <begin position="1475"/>
        <end position="1496"/>
    </location>
</feature>
<dbReference type="InterPro" id="IPR006530">
    <property type="entry name" value="YD"/>
</dbReference>
<evidence type="ECO:0000256" key="2">
    <source>
        <dbReference type="SAM" id="MobiDB-lite"/>
    </source>
</evidence>
<dbReference type="NCBIfam" id="TIGR03696">
    <property type="entry name" value="Rhs_assc_core"/>
    <property type="match status" value="1"/>
</dbReference>
<feature type="domain" description="Teneurin-like YD-shell" evidence="5">
    <location>
        <begin position="684"/>
        <end position="840"/>
    </location>
</feature>
<evidence type="ECO:0000256" key="1">
    <source>
        <dbReference type="ARBA" id="ARBA00022737"/>
    </source>
</evidence>
<dbReference type="PANTHER" id="PTHR32305:SF15">
    <property type="entry name" value="PROTEIN RHSA-RELATED"/>
    <property type="match status" value="1"/>
</dbReference>
<keyword evidence="1" id="KW-0677">Repeat</keyword>
<comment type="caution">
    <text evidence="6">The sequence shown here is derived from an EMBL/GenBank/DDBJ whole genome shotgun (WGS) entry which is preliminary data.</text>
</comment>
<dbReference type="Pfam" id="PF05593">
    <property type="entry name" value="RHS_repeat"/>
    <property type="match status" value="2"/>
</dbReference>
<dbReference type="InterPro" id="IPR031325">
    <property type="entry name" value="RHS_repeat"/>
</dbReference>
<dbReference type="InterPro" id="IPR022385">
    <property type="entry name" value="Rhs_assc_core"/>
</dbReference>
<feature type="domain" description="HNH/Endo VII superfamily nuclease toxins" evidence="3">
    <location>
        <begin position="1444"/>
        <end position="1519"/>
    </location>
</feature>
<dbReference type="Pfam" id="PF05488">
    <property type="entry name" value="PAAR_motif"/>
    <property type="match status" value="1"/>
</dbReference>
<dbReference type="Gene3D" id="2.180.10.10">
    <property type="entry name" value="RHS repeat-associated core"/>
    <property type="match status" value="3"/>
</dbReference>
<organism evidence="6 7">
    <name type="scientific">Pseudomonas machongensis</name>
    <dbReference type="NCBI Taxonomy" id="3110229"/>
    <lineage>
        <taxon>Bacteria</taxon>
        <taxon>Pseudomonadati</taxon>
        <taxon>Pseudomonadota</taxon>
        <taxon>Gammaproteobacteria</taxon>
        <taxon>Pseudomonadales</taxon>
        <taxon>Pseudomonadaceae</taxon>
        <taxon>Pseudomonas</taxon>
    </lineage>
</organism>
<feature type="domain" description="DUF6531" evidence="4">
    <location>
        <begin position="296"/>
        <end position="376"/>
    </location>
</feature>
<reference evidence="6 7" key="1">
    <citation type="submission" date="2023-12" db="EMBL/GenBank/DDBJ databases">
        <title>Pseudomonas machongensis sp. nov., isolated from wilted pepper plants (Capsicum annuum).</title>
        <authorList>
            <person name="Qiu M."/>
            <person name="Li Y."/>
            <person name="Liu Q."/>
            <person name="Zhang X."/>
            <person name="Huang Y."/>
            <person name="Guo R."/>
            <person name="Hu M."/>
            <person name="Zhou J."/>
            <person name="Zhou X."/>
        </authorList>
    </citation>
    <scope>NUCLEOTIDE SEQUENCE [LARGE SCALE GENOMIC DNA]</scope>
    <source>
        <strain evidence="6 7">MH2</strain>
    </source>
</reference>
<dbReference type="InterPro" id="IPR045351">
    <property type="entry name" value="DUF6531"/>
</dbReference>
<evidence type="ECO:0000259" key="4">
    <source>
        <dbReference type="Pfam" id="PF20148"/>
    </source>
</evidence>
<feature type="domain" description="Teneurin-like YD-shell" evidence="5">
    <location>
        <begin position="1117"/>
        <end position="1374"/>
    </location>
</feature>
<proteinExistence type="predicted"/>
<keyword evidence="7" id="KW-1185">Reference proteome</keyword>
<dbReference type="Pfam" id="PF20148">
    <property type="entry name" value="DUF6531"/>
    <property type="match status" value="1"/>
</dbReference>
<dbReference type="CDD" id="cd14742">
    <property type="entry name" value="PAAR_RHS"/>
    <property type="match status" value="1"/>
</dbReference>
<feature type="compositionally biased region" description="Polar residues" evidence="2">
    <location>
        <begin position="1423"/>
        <end position="1435"/>
    </location>
</feature>
<dbReference type="RefSeq" id="WP_323452230.1">
    <property type="nucleotide sequence ID" value="NZ_JAYFUI010000033.1"/>
</dbReference>
<protein>
    <submittedName>
        <fullName evidence="6">RHS repeat-associated core domain-containing protein</fullName>
    </submittedName>
</protein>
<dbReference type="InterPro" id="IPR056823">
    <property type="entry name" value="TEN-like_YD-shell"/>
</dbReference>
<dbReference type="NCBIfam" id="TIGR01643">
    <property type="entry name" value="YD_repeat_2x"/>
    <property type="match status" value="9"/>
</dbReference>
<evidence type="ECO:0000313" key="6">
    <source>
        <dbReference type="EMBL" id="MEA5669923.1"/>
    </source>
</evidence>
<dbReference type="Pfam" id="PF25023">
    <property type="entry name" value="TEN_YD-shell"/>
    <property type="match status" value="2"/>
</dbReference>
<dbReference type="Gene3D" id="2.60.200.60">
    <property type="match status" value="1"/>
</dbReference>
<gene>
    <name evidence="6" type="ORF">VA602_01055</name>
</gene>
<dbReference type="PANTHER" id="PTHR32305">
    <property type="match status" value="1"/>
</dbReference>
<sequence length="1525" mass="171110">MAQDLHAARKDDLILHPPLMAELTSALTEAVVYAAATAAVGAALGAAVAATIGTGGAAAALVPVAAGLLVGAASSLPGGGDKSIGEHISDFSDWVGNSLFPPEPYGAILTGSANVHINGMPAARAAGISLGVEASPDSPEPPSILENVGAYAMLGASMMLPIIGMAQDIASIFNPPITTPADPGTQERGEDTVTCSKHPAKNFLAQGSDKVFINGQPAVRVGDKTTCDGPVGMTFSPNVRIGGGTLTVRDIRDGKSALAKIIGIVAGMLLSRRGGKARSRPGKAPKPKSMIPKCKGHPVIVSSGAKLLDGPDDLDFALPGLLPIEWARRYDSNDTRDDGVFGLGWSLPYEVRIERVPHPEGGELWIYVDEEGTRIELGRLQPGSALVSSLDGLAFFHQDAGITVVEDIYSGQYQVLRTDPHDPSRSRLVQLGDRNLNRLDLLYDNDGRLQYLVDTFGRTVVELLYDSVHARRVGQVQRLFLRGGNDFVVERRETLATYTYTPAGQLSEVHEPGGQVLRRFSYTPEGLMASHTLASGATFHYQWQRFAAVPRPTPNLPPLLEPQPDHEWRVIRHWSEDGEDYHFHYDLAQGHTEVTDSLGRKEHFEWGPLHEVLVYVDALGQRWQEEVVQGQLLASIDPQGAEWRYHYDALGRLIESHDPLGRCERTTYTEHWALPTHISDGAGHTYRNAYDTRGNLISTTDPLGRTTRYRHDRQGRVEQVTDAQGKTRQLEWNARGQLIRYSDCSNRTTLWRYDERGHLSEVFNGRNNRTRYRFDARGHLLESTRADGRVDRYQVNLSGQLTQHIDPGQQLTRWHYDERGRLSQRTDAMGLTLRFAWDAHDRLQRLENENGEHYAFHWDALDRLAAQHNLDGGGHSYRYDAAGNVIEAKLHPARDAEPTFTGSPPEPEASIQSQYFEYDDAGRLLRKRTDDGVTDYEYDLADNLLAITFTNLQGEPKRLAFSHDALGQLLSETGEAGRLAYEHDELGNLQTLTLPDGRRLNHLYYGSGHLHQLNLDGRVICDFERDELHAEVLRTQGRIQTRTRYDSTGRLLEKALHVQGAAPGSLALLSKQYRYDDSDNLIGEDFIQCQRARDGEPPTHAQIIGRLFGTDASGNVQRGQVRYDYGPTERIHGASHTLPHRNGQQVEHYGYDKAGNLLDGYPIKGYVRHNRLKVYQDKRYRYDRFGRLSEKRTGAHLIQCFEYDAEHRLVRVHQQRGPVLERVEFDYDPLGRRIAKRLYRNDHPNPFSQTLFLWQGLRLLQEIQDDKPSLYVYADSDSYEPLARLDGAPGAELLHYFHTNLAGLPEQLTDENGVTVWQGEFETWGKCREEWHHAGQNRQQNLRFQGQYLDRETGLHYNTFRFYDPEVGRFTQQDPIGISGGINTYTYASNPFKWADPLGLSPCEELTRRQALNRAKDLAGVPRSQQPDRQWTVGNDQKRRGQTNYLYSTDKGSHGRYYEYTDAQGHKKVVAEHTADPKATRKHTHAGQAKPGADPRYYDFKENRYLKITPKSGDHHIYYGPIPEQ</sequence>